<name>A0A1W6Z829_9BORD</name>
<dbReference type="STRING" id="463040.CAL15_03670"/>
<keyword evidence="2" id="KW-1185">Reference proteome</keyword>
<dbReference type="EMBL" id="CP021111">
    <property type="protein sequence ID" value="ARP93558.1"/>
    <property type="molecule type" value="Genomic_DNA"/>
</dbReference>
<evidence type="ECO:0008006" key="3">
    <source>
        <dbReference type="Google" id="ProtNLM"/>
    </source>
</evidence>
<dbReference type="Proteomes" id="UP000194161">
    <property type="component" value="Chromosome"/>
</dbReference>
<sequence>MASIVANNSASVALDTLRGVNARLDETSERASTGKKPNSAVDGAAYWNIGASPSSSEKVRFAYGQLAEQELSARVANVQQAVAELEKISAALQAVQGGHATSGGSAGMLFGNGGTPAGGGATSGGALQTQQQHALEALRTANLGLNGVMTLLR</sequence>
<organism evidence="1 2">
    <name type="scientific">Bordetella genomosp. 13</name>
    <dbReference type="NCBI Taxonomy" id="463040"/>
    <lineage>
        <taxon>Bacteria</taxon>
        <taxon>Pseudomonadati</taxon>
        <taxon>Pseudomonadota</taxon>
        <taxon>Betaproteobacteria</taxon>
        <taxon>Burkholderiales</taxon>
        <taxon>Alcaligenaceae</taxon>
        <taxon>Bordetella</taxon>
    </lineage>
</organism>
<dbReference type="AlphaFoldDB" id="A0A1W6Z829"/>
<gene>
    <name evidence="1" type="ORF">CAL15_03670</name>
</gene>
<protein>
    <recommendedName>
        <fullName evidence="3">Flagellin N-terminal domain-containing protein</fullName>
    </recommendedName>
</protein>
<evidence type="ECO:0000313" key="2">
    <source>
        <dbReference type="Proteomes" id="UP000194161"/>
    </source>
</evidence>
<dbReference type="RefSeq" id="WP_086077340.1">
    <property type="nucleotide sequence ID" value="NZ_CP021111.1"/>
</dbReference>
<dbReference type="SUPFAM" id="SSF64518">
    <property type="entry name" value="Phase 1 flagellin"/>
    <property type="match status" value="1"/>
</dbReference>
<evidence type="ECO:0000313" key="1">
    <source>
        <dbReference type="EMBL" id="ARP93558.1"/>
    </source>
</evidence>
<proteinExistence type="predicted"/>
<accession>A0A1W6Z829</accession>
<dbReference type="OrthoDB" id="8328560at2"/>
<dbReference type="KEGG" id="bgm:CAL15_03670"/>
<reference evidence="1 2" key="1">
    <citation type="submission" date="2017-05" db="EMBL/GenBank/DDBJ databases">
        <title>Complete and WGS of Bordetella genogroups.</title>
        <authorList>
            <person name="Spilker T."/>
            <person name="LiPuma J."/>
        </authorList>
    </citation>
    <scope>NUCLEOTIDE SEQUENCE [LARGE SCALE GENOMIC DNA]</scope>
    <source>
        <strain evidence="1 2">AU7206</strain>
    </source>
</reference>